<dbReference type="Proteomes" id="UP000248544">
    <property type="component" value="Unassembled WGS sequence"/>
</dbReference>
<name>A0A2W2HBF5_9ACTN</name>
<dbReference type="PANTHER" id="PTHR42870">
    <property type="entry name" value="ACETYL-COA C-ACETYLTRANSFERASE"/>
    <property type="match status" value="1"/>
</dbReference>
<sequence length="391" mass="40698">MNTRGNAVIVGAYEHPGRELPDKSLAQVHAEVALGAVADAGLTLDDVDGFFVGHDAPGYGGGWISMAEYLGLRNLTYMDSTESGGASPIYHVSHAAAAIAAGKCEIALVALAGKPRTGIQPGGGGPLTPEESFEGRMFGVTGLVASYALSARRHMHEFGTTSAQLAEIKVAASIHASHNPNAFLRKALTVEDVVNSPLIADPLRRGDCCVVTDGGGAVVVTSPEIARTLDRRAVKVLGQGEAGKIVNGGKLDLTYTPAVWSGPRAFEQAGVTQADIDYVSIYDSFTITVLEILEDLGFCEKGKGGEFVQDGTLVAPHGRLPFNTDGGGLANNHPGHRGGITKIIEAVRQLRGEANAGVQIPDCEIALVHGNGGDLGTRMRSATMILGREDA</sequence>
<dbReference type="EMBL" id="POUA01000257">
    <property type="protein sequence ID" value="PZG36434.1"/>
    <property type="molecule type" value="Genomic_DNA"/>
</dbReference>
<keyword evidence="2" id="KW-0012">Acyltransferase</keyword>
<proteinExistence type="predicted"/>
<dbReference type="RefSeq" id="WP_111170191.1">
    <property type="nucleotide sequence ID" value="NZ_POUA01000257.1"/>
</dbReference>
<dbReference type="Pfam" id="PF22691">
    <property type="entry name" value="Thiolase_C_1"/>
    <property type="match status" value="1"/>
</dbReference>
<dbReference type="InterPro" id="IPR002155">
    <property type="entry name" value="Thiolase"/>
</dbReference>
<accession>A0A2W2HBF5</accession>
<reference evidence="2 3" key="1">
    <citation type="submission" date="2018-01" db="EMBL/GenBank/DDBJ databases">
        <title>Draft genome sequence of Sphaerisporangium sp. 7K107.</title>
        <authorList>
            <person name="Sahin N."/>
            <person name="Saygin H."/>
            <person name="Ay H."/>
        </authorList>
    </citation>
    <scope>NUCLEOTIDE SEQUENCE [LARGE SCALE GENOMIC DNA]</scope>
    <source>
        <strain evidence="2 3">7K107</strain>
    </source>
</reference>
<evidence type="ECO:0000313" key="2">
    <source>
        <dbReference type="EMBL" id="PZG36434.1"/>
    </source>
</evidence>
<organism evidence="2 3">
    <name type="scientific">Spongiactinospora gelatinilytica</name>
    <dbReference type="NCBI Taxonomy" id="2666298"/>
    <lineage>
        <taxon>Bacteria</taxon>
        <taxon>Bacillati</taxon>
        <taxon>Actinomycetota</taxon>
        <taxon>Actinomycetes</taxon>
        <taxon>Streptosporangiales</taxon>
        <taxon>Streptosporangiaceae</taxon>
        <taxon>Spongiactinospora</taxon>
    </lineage>
</organism>
<evidence type="ECO:0000259" key="1">
    <source>
        <dbReference type="Pfam" id="PF22691"/>
    </source>
</evidence>
<dbReference type="AlphaFoldDB" id="A0A2W2HBF5"/>
<protein>
    <submittedName>
        <fullName evidence="2">Acetyl-CoA acetyltransferase</fullName>
        <ecNumber evidence="2">2.3.1.9</ecNumber>
    </submittedName>
</protein>
<comment type="caution">
    <text evidence="2">The sequence shown here is derived from an EMBL/GenBank/DDBJ whole genome shotgun (WGS) entry which is preliminary data.</text>
</comment>
<keyword evidence="3" id="KW-1185">Reference proteome</keyword>
<dbReference type="PANTHER" id="PTHR42870:SF1">
    <property type="entry name" value="NON-SPECIFIC LIPID-TRANSFER PROTEIN-LIKE 2"/>
    <property type="match status" value="1"/>
</dbReference>
<dbReference type="NCBIfam" id="NF006010">
    <property type="entry name" value="PRK08142.1"/>
    <property type="match status" value="1"/>
</dbReference>
<dbReference type="EC" id="2.3.1.9" evidence="2"/>
<dbReference type="InterPro" id="IPR055140">
    <property type="entry name" value="Thiolase_C_2"/>
</dbReference>
<dbReference type="CDD" id="cd00829">
    <property type="entry name" value="SCP-x_thiolase"/>
    <property type="match status" value="1"/>
</dbReference>
<feature type="domain" description="Thiolase C-terminal" evidence="1">
    <location>
        <begin position="252"/>
        <end position="388"/>
    </location>
</feature>
<evidence type="ECO:0000313" key="3">
    <source>
        <dbReference type="Proteomes" id="UP000248544"/>
    </source>
</evidence>
<gene>
    <name evidence="2" type="ORF">C1I98_26730</name>
</gene>
<dbReference type="Gene3D" id="3.40.47.10">
    <property type="match status" value="1"/>
</dbReference>
<dbReference type="PIRSF" id="PIRSF000429">
    <property type="entry name" value="Ac-CoA_Ac_transf"/>
    <property type="match status" value="1"/>
</dbReference>
<dbReference type="GO" id="GO:0003985">
    <property type="term" value="F:acetyl-CoA C-acetyltransferase activity"/>
    <property type="evidence" value="ECO:0007669"/>
    <property type="project" value="UniProtKB-EC"/>
</dbReference>
<keyword evidence="2" id="KW-0808">Transferase</keyword>
<dbReference type="SUPFAM" id="SSF53901">
    <property type="entry name" value="Thiolase-like"/>
    <property type="match status" value="2"/>
</dbReference>
<dbReference type="InterPro" id="IPR016039">
    <property type="entry name" value="Thiolase-like"/>
</dbReference>